<evidence type="ECO:0000313" key="3">
    <source>
        <dbReference type="Proteomes" id="UP000828390"/>
    </source>
</evidence>
<name>A0A9D4C0U8_DREPO</name>
<dbReference type="AlphaFoldDB" id="A0A9D4C0U8"/>
<gene>
    <name evidence="2" type="ORF">DPMN_057753</name>
</gene>
<evidence type="ECO:0000256" key="1">
    <source>
        <dbReference type="SAM" id="MobiDB-lite"/>
    </source>
</evidence>
<feature type="non-terminal residue" evidence="2">
    <location>
        <position position="81"/>
    </location>
</feature>
<organism evidence="2 3">
    <name type="scientific">Dreissena polymorpha</name>
    <name type="common">Zebra mussel</name>
    <name type="synonym">Mytilus polymorpha</name>
    <dbReference type="NCBI Taxonomy" id="45954"/>
    <lineage>
        <taxon>Eukaryota</taxon>
        <taxon>Metazoa</taxon>
        <taxon>Spiralia</taxon>
        <taxon>Lophotrochozoa</taxon>
        <taxon>Mollusca</taxon>
        <taxon>Bivalvia</taxon>
        <taxon>Autobranchia</taxon>
        <taxon>Heteroconchia</taxon>
        <taxon>Euheterodonta</taxon>
        <taxon>Imparidentia</taxon>
        <taxon>Neoheterodontei</taxon>
        <taxon>Myida</taxon>
        <taxon>Dreissenoidea</taxon>
        <taxon>Dreissenidae</taxon>
        <taxon>Dreissena</taxon>
    </lineage>
</organism>
<reference evidence="2" key="1">
    <citation type="journal article" date="2019" name="bioRxiv">
        <title>The Genome of the Zebra Mussel, Dreissena polymorpha: A Resource for Invasive Species Research.</title>
        <authorList>
            <person name="McCartney M.A."/>
            <person name="Auch B."/>
            <person name="Kono T."/>
            <person name="Mallez S."/>
            <person name="Zhang Y."/>
            <person name="Obille A."/>
            <person name="Becker A."/>
            <person name="Abrahante J.E."/>
            <person name="Garbe J."/>
            <person name="Badalamenti J.P."/>
            <person name="Herman A."/>
            <person name="Mangelson H."/>
            <person name="Liachko I."/>
            <person name="Sullivan S."/>
            <person name="Sone E.D."/>
            <person name="Koren S."/>
            <person name="Silverstein K.A.T."/>
            <person name="Beckman K.B."/>
            <person name="Gohl D.M."/>
        </authorList>
    </citation>
    <scope>NUCLEOTIDE SEQUENCE</scope>
    <source>
        <strain evidence="2">Duluth1</strain>
        <tissue evidence="2">Whole animal</tissue>
    </source>
</reference>
<feature type="compositionally biased region" description="Polar residues" evidence="1">
    <location>
        <begin position="36"/>
        <end position="48"/>
    </location>
</feature>
<dbReference type="Proteomes" id="UP000828390">
    <property type="component" value="Unassembled WGS sequence"/>
</dbReference>
<evidence type="ECO:0000313" key="2">
    <source>
        <dbReference type="EMBL" id="KAH3715049.1"/>
    </source>
</evidence>
<proteinExistence type="predicted"/>
<reference evidence="2" key="2">
    <citation type="submission" date="2020-11" db="EMBL/GenBank/DDBJ databases">
        <authorList>
            <person name="McCartney M.A."/>
            <person name="Auch B."/>
            <person name="Kono T."/>
            <person name="Mallez S."/>
            <person name="Becker A."/>
            <person name="Gohl D.M."/>
            <person name="Silverstein K.A.T."/>
            <person name="Koren S."/>
            <person name="Bechman K.B."/>
            <person name="Herman A."/>
            <person name="Abrahante J.E."/>
            <person name="Garbe J."/>
        </authorList>
    </citation>
    <scope>NUCLEOTIDE SEQUENCE</scope>
    <source>
        <strain evidence="2">Duluth1</strain>
        <tissue evidence="2">Whole animal</tissue>
    </source>
</reference>
<sequence length="81" mass="9390">WAERSLIRRHLSAVFLLTDTGSEACFSSTDVDERAVNTSSDSQQSEVGTDTRRSKRKEIPRRRSQRQTRRPAWFTSGEYKL</sequence>
<feature type="compositionally biased region" description="Basic residues" evidence="1">
    <location>
        <begin position="53"/>
        <end position="69"/>
    </location>
</feature>
<dbReference type="EMBL" id="JAIWYP010000013">
    <property type="protein sequence ID" value="KAH3715049.1"/>
    <property type="molecule type" value="Genomic_DNA"/>
</dbReference>
<protein>
    <submittedName>
        <fullName evidence="2">Uncharacterized protein</fullName>
    </submittedName>
</protein>
<keyword evidence="3" id="KW-1185">Reference proteome</keyword>
<accession>A0A9D4C0U8</accession>
<comment type="caution">
    <text evidence="2">The sequence shown here is derived from an EMBL/GenBank/DDBJ whole genome shotgun (WGS) entry which is preliminary data.</text>
</comment>
<feature type="region of interest" description="Disordered" evidence="1">
    <location>
        <begin position="29"/>
        <end position="81"/>
    </location>
</feature>